<feature type="transmembrane region" description="Helical" evidence="6">
    <location>
        <begin position="575"/>
        <end position="595"/>
    </location>
</feature>
<dbReference type="STRING" id="84698.SAMN04488528_100616"/>
<keyword evidence="4 6" id="KW-1133">Transmembrane helix</keyword>
<gene>
    <name evidence="8" type="ORF">SAMN04488528_100616</name>
</gene>
<evidence type="ECO:0000313" key="9">
    <source>
        <dbReference type="Proteomes" id="UP000198619"/>
    </source>
</evidence>
<keyword evidence="3 6" id="KW-0812">Transmembrane</keyword>
<feature type="domain" description="ABC3 transporter permease C-terminal" evidence="7">
    <location>
        <begin position="61"/>
        <end position="179"/>
    </location>
</feature>
<evidence type="ECO:0000256" key="4">
    <source>
        <dbReference type="ARBA" id="ARBA00022989"/>
    </source>
</evidence>
<evidence type="ECO:0000256" key="3">
    <source>
        <dbReference type="ARBA" id="ARBA00022692"/>
    </source>
</evidence>
<protein>
    <submittedName>
        <fullName evidence="8">Putative ABC transport system permease protein</fullName>
    </submittedName>
</protein>
<comment type="similarity">
    <text evidence="6">Belongs to the ABC-4 integral membrane protein family.</text>
</comment>
<feature type="transmembrane region" description="Helical" evidence="6">
    <location>
        <begin position="198"/>
        <end position="219"/>
    </location>
</feature>
<accession>A0A1I0WTY7</accession>
<dbReference type="GO" id="GO:0055085">
    <property type="term" value="P:transmembrane transport"/>
    <property type="evidence" value="ECO:0007669"/>
    <property type="project" value="UniProtKB-UniRule"/>
</dbReference>
<dbReference type="InterPro" id="IPR052536">
    <property type="entry name" value="ABC-4_Integral_Memb_Prot"/>
</dbReference>
<dbReference type="InterPro" id="IPR027022">
    <property type="entry name" value="ABC_permease_BceB-typ"/>
</dbReference>
<reference evidence="8 9" key="1">
    <citation type="submission" date="2016-10" db="EMBL/GenBank/DDBJ databases">
        <authorList>
            <person name="de Groot N.N."/>
        </authorList>
    </citation>
    <scope>NUCLEOTIDE SEQUENCE [LARGE SCALE GENOMIC DNA]</scope>
    <source>
        <strain evidence="8 9">DSM 12271</strain>
    </source>
</reference>
<evidence type="ECO:0000259" key="7">
    <source>
        <dbReference type="Pfam" id="PF02687"/>
    </source>
</evidence>
<name>A0A1I0WTY7_9CLOT</name>
<dbReference type="RefSeq" id="WP_090039385.1">
    <property type="nucleotide sequence ID" value="NZ_FOKI01000006.1"/>
</dbReference>
<comment type="subcellular location">
    <subcellularLocation>
        <location evidence="1 6">Cell membrane</location>
        <topology evidence="1 6">Multi-pass membrane protein</topology>
    </subcellularLocation>
</comment>
<evidence type="ECO:0000256" key="5">
    <source>
        <dbReference type="ARBA" id="ARBA00023136"/>
    </source>
</evidence>
<keyword evidence="6" id="KW-0813">Transport</keyword>
<feature type="transmembrane region" description="Helical" evidence="6">
    <location>
        <begin position="18"/>
        <end position="36"/>
    </location>
</feature>
<feature type="transmembrane region" description="Helical" evidence="6">
    <location>
        <begin position="57"/>
        <end position="77"/>
    </location>
</feature>
<evidence type="ECO:0000256" key="1">
    <source>
        <dbReference type="ARBA" id="ARBA00004651"/>
    </source>
</evidence>
<feature type="transmembrane region" description="Helical" evidence="6">
    <location>
        <begin position="517"/>
        <end position="539"/>
    </location>
</feature>
<keyword evidence="5 6" id="KW-0472">Membrane</keyword>
<dbReference type="PANTHER" id="PTHR46795">
    <property type="entry name" value="ABC TRANSPORTER PERMEASE-RELATED-RELATED"/>
    <property type="match status" value="1"/>
</dbReference>
<sequence length="637" mass="73201">MSIFSIAFNNFKNNIKLYTMYFIAMIFSVIILFNFETFIYGDTLKYLGDINENYCEIMIKLIMTILIVFMFFFIWYSTNTFLRKRKKEIGIYAFSGLDSFVIGKIYFVENMMIGVFSCVIGIVVGAILSKFFQMIVLKIAGYSLEVSFDVTPNSIIYTVITFLIIFFIVTTHGFISIYRSKIIELLNASKKYDKMPKINFVMYVVAIASIGVIALGYYYSTKAVSVNMKYFLYSVILIIIGTYGFFGAMMPIIFKFLTNRKDILYKGENIISINNMAYRFKRNYKVYAMVTIIICSTITCLGAAVTIKYSHDEYVNRDSMYTFSFFSSENIEKEKINNKVKEKNDIKYEFQCPVVFCDKNVSTNGQLNDDSVLVVNYEDVVKILEITGQDNVLKALREGNVTKNNITYIYKTGNLGAIEIGNPTTEYHIGNNTYNIGEKIHAGVFGSILDINMIVVDKEEFLKLKPMGKTGEFYGIKVKDEYKLEDLWNDLKSSIDKKTTGGYYYVEHLDRIKWMKFAYAIGGFLFLVFILSSGSIIYMKIYNDASEDKDKYNMLIKIGIAKEDINKAIQREVKLFYIIPLSLALLHSYFAINILSELLKISIIKTYFLTIAICIVVFSVMYVCSVKVFKKIVAIDG</sequence>
<dbReference type="EMBL" id="FOKI01000006">
    <property type="protein sequence ID" value="SFA91476.1"/>
    <property type="molecule type" value="Genomic_DNA"/>
</dbReference>
<feature type="transmembrane region" description="Helical" evidence="6">
    <location>
        <begin position="231"/>
        <end position="254"/>
    </location>
</feature>
<keyword evidence="9" id="KW-1185">Reference proteome</keyword>
<dbReference type="Proteomes" id="UP000198619">
    <property type="component" value="Unassembled WGS sequence"/>
</dbReference>
<dbReference type="OrthoDB" id="9781780at2"/>
<keyword evidence="2 6" id="KW-1003">Cell membrane</keyword>
<dbReference type="InterPro" id="IPR003838">
    <property type="entry name" value="ABC3_permease_C"/>
</dbReference>
<organism evidence="8 9">
    <name type="scientific">Clostridium frigidicarnis</name>
    <dbReference type="NCBI Taxonomy" id="84698"/>
    <lineage>
        <taxon>Bacteria</taxon>
        <taxon>Bacillati</taxon>
        <taxon>Bacillota</taxon>
        <taxon>Clostridia</taxon>
        <taxon>Eubacteriales</taxon>
        <taxon>Clostridiaceae</taxon>
        <taxon>Clostridium</taxon>
    </lineage>
</organism>
<feature type="transmembrane region" description="Helical" evidence="6">
    <location>
        <begin position="286"/>
        <end position="307"/>
    </location>
</feature>
<dbReference type="GO" id="GO:0005886">
    <property type="term" value="C:plasma membrane"/>
    <property type="evidence" value="ECO:0007669"/>
    <property type="project" value="UniProtKB-SubCell"/>
</dbReference>
<dbReference type="AlphaFoldDB" id="A0A1I0WTY7"/>
<feature type="transmembrane region" description="Helical" evidence="6">
    <location>
        <begin position="607"/>
        <end position="629"/>
    </location>
</feature>
<dbReference type="PIRSF" id="PIRSF018968">
    <property type="entry name" value="ABC_permease_BceB"/>
    <property type="match status" value="1"/>
</dbReference>
<dbReference type="PANTHER" id="PTHR46795:SF3">
    <property type="entry name" value="ABC TRANSPORTER PERMEASE"/>
    <property type="match status" value="1"/>
</dbReference>
<proteinExistence type="inferred from homology"/>
<evidence type="ECO:0000256" key="6">
    <source>
        <dbReference type="PIRNR" id="PIRNR018968"/>
    </source>
</evidence>
<evidence type="ECO:0000256" key="2">
    <source>
        <dbReference type="ARBA" id="ARBA00022475"/>
    </source>
</evidence>
<feature type="transmembrane region" description="Helical" evidence="6">
    <location>
        <begin position="114"/>
        <end position="135"/>
    </location>
</feature>
<evidence type="ECO:0000313" key="8">
    <source>
        <dbReference type="EMBL" id="SFA91476.1"/>
    </source>
</evidence>
<dbReference type="Pfam" id="PF02687">
    <property type="entry name" value="FtsX"/>
    <property type="match status" value="1"/>
</dbReference>
<feature type="transmembrane region" description="Helical" evidence="6">
    <location>
        <begin position="155"/>
        <end position="178"/>
    </location>
</feature>